<dbReference type="Proteomes" id="UP000585258">
    <property type="component" value="Unassembled WGS sequence"/>
</dbReference>
<accession>A0A1H0VFC1</accession>
<proteinExistence type="predicted"/>
<feature type="transmembrane region" description="Helical" evidence="1">
    <location>
        <begin position="37"/>
        <end position="55"/>
    </location>
</feature>
<name>A0A1H0VFC1_9CLOT</name>
<keyword evidence="1" id="KW-0472">Membrane</keyword>
<evidence type="ECO:0000313" key="4">
    <source>
        <dbReference type="Proteomes" id="UP000198597"/>
    </source>
</evidence>
<keyword evidence="1" id="KW-1133">Transmembrane helix</keyword>
<keyword evidence="4" id="KW-1185">Reference proteome</keyword>
<dbReference type="STRING" id="94869.SAMN04488529_11623"/>
<reference evidence="2 5" key="2">
    <citation type="submission" date="2020-08" db="EMBL/GenBank/DDBJ databases">
        <title>Clostridia isolated from Swiss meat.</title>
        <authorList>
            <person name="Wambui J."/>
            <person name="Stevens M.J.A."/>
            <person name="Stephan R."/>
        </authorList>
    </citation>
    <scope>NUCLEOTIDE SEQUENCE [LARGE SCALE GENOMIC DNA]</scope>
    <source>
        <strain evidence="2 5">CM001</strain>
    </source>
</reference>
<feature type="transmembrane region" description="Helical" evidence="1">
    <location>
        <begin position="12"/>
        <end position="31"/>
    </location>
</feature>
<evidence type="ECO:0000256" key="1">
    <source>
        <dbReference type="SAM" id="Phobius"/>
    </source>
</evidence>
<evidence type="ECO:0000313" key="5">
    <source>
        <dbReference type="Proteomes" id="UP000585258"/>
    </source>
</evidence>
<dbReference type="OrthoDB" id="2920492at2"/>
<dbReference type="AlphaFoldDB" id="A0A1H0VFC1"/>
<evidence type="ECO:0000313" key="3">
    <source>
        <dbReference type="EMBL" id="SDP77033.1"/>
    </source>
</evidence>
<organism evidence="3 4">
    <name type="scientific">Clostridium gasigenes</name>
    <dbReference type="NCBI Taxonomy" id="94869"/>
    <lineage>
        <taxon>Bacteria</taxon>
        <taxon>Bacillati</taxon>
        <taxon>Bacillota</taxon>
        <taxon>Clostridia</taxon>
        <taxon>Eubacteriales</taxon>
        <taxon>Clostridiaceae</taxon>
        <taxon>Clostridium</taxon>
    </lineage>
</organism>
<dbReference type="RefSeq" id="WP_089972529.1">
    <property type="nucleotide sequence ID" value="NZ_FNJM01000016.1"/>
</dbReference>
<protein>
    <submittedName>
        <fullName evidence="3">Uncharacterized protein</fullName>
    </submittedName>
</protein>
<gene>
    <name evidence="2" type="ORF">H7E68_08400</name>
    <name evidence="3" type="ORF">SAMN04488529_11623</name>
</gene>
<evidence type="ECO:0000313" key="2">
    <source>
        <dbReference type="EMBL" id="MBB6714751.1"/>
    </source>
</evidence>
<reference evidence="3 4" key="1">
    <citation type="submission" date="2016-10" db="EMBL/GenBank/DDBJ databases">
        <authorList>
            <person name="de Groot N.N."/>
        </authorList>
    </citation>
    <scope>NUCLEOTIDE SEQUENCE [LARGE SCALE GENOMIC DNA]</scope>
    <source>
        <strain evidence="3 4">DSM 12272</strain>
    </source>
</reference>
<sequence>MADKIKALPHKITFAIGLSLVLVGITISNILPLGICSMLVSGIPMFIGTIFVLIASDKRHSNIDK</sequence>
<dbReference type="EMBL" id="FNJM01000016">
    <property type="protein sequence ID" value="SDP77033.1"/>
    <property type="molecule type" value="Genomic_DNA"/>
</dbReference>
<dbReference type="EMBL" id="JACKWY010000004">
    <property type="protein sequence ID" value="MBB6714751.1"/>
    <property type="molecule type" value="Genomic_DNA"/>
</dbReference>
<keyword evidence="1" id="KW-0812">Transmembrane</keyword>
<dbReference type="Proteomes" id="UP000198597">
    <property type="component" value="Unassembled WGS sequence"/>
</dbReference>